<dbReference type="SUPFAM" id="SSF141523">
    <property type="entry name" value="L,D-transpeptidase catalytic domain-like"/>
    <property type="match status" value="1"/>
</dbReference>
<dbReference type="RefSeq" id="WP_179271070.1">
    <property type="nucleotide sequence ID" value="NZ_MQWB01000001.1"/>
</dbReference>
<dbReference type="PANTHER" id="PTHR41533">
    <property type="entry name" value="L,D-TRANSPEPTIDASE HI_1667-RELATED"/>
    <property type="match status" value="1"/>
</dbReference>
<comment type="caution">
    <text evidence="9">The sequence shown here is derived from an EMBL/GenBank/DDBJ whole genome shotgun (WGS) entry which is preliminary data.</text>
</comment>
<dbReference type="SUPFAM" id="SSF47090">
    <property type="entry name" value="PGBD-like"/>
    <property type="match status" value="1"/>
</dbReference>
<keyword evidence="3" id="KW-0808">Transferase</keyword>
<dbReference type="GO" id="GO:0008360">
    <property type="term" value="P:regulation of cell shape"/>
    <property type="evidence" value="ECO:0007669"/>
    <property type="project" value="UniProtKB-UniRule"/>
</dbReference>
<dbReference type="FunCoup" id="A0A259TYH5">
    <property type="interactions" value="40"/>
</dbReference>
<dbReference type="CDD" id="cd16913">
    <property type="entry name" value="YkuD_like"/>
    <property type="match status" value="1"/>
</dbReference>
<dbReference type="GO" id="GO:0009252">
    <property type="term" value="P:peptidoglycan biosynthetic process"/>
    <property type="evidence" value="ECO:0007669"/>
    <property type="project" value="UniProtKB-UniPathway"/>
</dbReference>
<feature type="domain" description="L,D-TPase catalytic" evidence="8">
    <location>
        <begin position="325"/>
        <end position="497"/>
    </location>
</feature>
<dbReference type="Gene3D" id="1.10.101.10">
    <property type="entry name" value="PGBD-like superfamily/PGBD"/>
    <property type="match status" value="1"/>
</dbReference>
<dbReference type="UniPathway" id="UPA00219"/>
<dbReference type="GO" id="GO:0016740">
    <property type="term" value="F:transferase activity"/>
    <property type="evidence" value="ECO:0007669"/>
    <property type="project" value="UniProtKB-KW"/>
</dbReference>
<evidence type="ECO:0000256" key="3">
    <source>
        <dbReference type="ARBA" id="ARBA00022679"/>
    </source>
</evidence>
<reference evidence="9 10" key="1">
    <citation type="submission" date="2016-11" db="EMBL/GenBank/DDBJ databases">
        <title>Study of marine rhodopsin-containing bacteria.</title>
        <authorList>
            <person name="Yoshizawa S."/>
            <person name="Kumagai Y."/>
            <person name="Kogure K."/>
        </authorList>
    </citation>
    <scope>NUCLEOTIDE SEQUENCE [LARGE SCALE GENOMIC DNA]</scope>
    <source>
        <strain evidence="9 10">SG-29</strain>
    </source>
</reference>
<dbReference type="Proteomes" id="UP000216446">
    <property type="component" value="Unassembled WGS sequence"/>
</dbReference>
<evidence type="ECO:0000256" key="1">
    <source>
        <dbReference type="ARBA" id="ARBA00004752"/>
    </source>
</evidence>
<proteinExistence type="inferred from homology"/>
<feature type="active site" description="Proton donor/acceptor" evidence="7">
    <location>
        <position position="458"/>
    </location>
</feature>
<dbReference type="GO" id="GO:0071555">
    <property type="term" value="P:cell wall organization"/>
    <property type="evidence" value="ECO:0007669"/>
    <property type="project" value="UniProtKB-UniRule"/>
</dbReference>
<keyword evidence="5 7" id="KW-0573">Peptidoglycan synthesis</keyword>
<evidence type="ECO:0000313" key="10">
    <source>
        <dbReference type="Proteomes" id="UP000216446"/>
    </source>
</evidence>
<feature type="active site" description="Nucleophile" evidence="7">
    <location>
        <position position="473"/>
    </location>
</feature>
<name>A0A259TYH5_9BACT</name>
<dbReference type="InterPro" id="IPR005490">
    <property type="entry name" value="LD_TPept_cat_dom"/>
</dbReference>
<evidence type="ECO:0000256" key="4">
    <source>
        <dbReference type="ARBA" id="ARBA00022960"/>
    </source>
</evidence>
<keyword evidence="6 7" id="KW-0961">Cell wall biogenesis/degradation</keyword>
<dbReference type="Pfam" id="PF20142">
    <property type="entry name" value="Scaffold"/>
    <property type="match status" value="1"/>
</dbReference>
<dbReference type="PROSITE" id="PS52029">
    <property type="entry name" value="LD_TPASE"/>
    <property type="match status" value="1"/>
</dbReference>
<dbReference type="Pfam" id="PF03734">
    <property type="entry name" value="YkuD"/>
    <property type="match status" value="1"/>
</dbReference>
<comment type="similarity">
    <text evidence="2">Belongs to the YkuD family.</text>
</comment>
<dbReference type="InterPro" id="IPR038063">
    <property type="entry name" value="Transpep_catalytic_dom"/>
</dbReference>
<keyword evidence="4 7" id="KW-0133">Cell shape</keyword>
<comment type="pathway">
    <text evidence="1 7">Cell wall biogenesis; peptidoglycan biosynthesis.</text>
</comment>
<sequence length="554" mass="60054">MSRLVVHPVLVAVLAWSLGWGIFDGLFGDKGPEQIAASDVQESIQALAVAASDEVGDLYAAREYVSLWGSEERSALMARLSAASGDGIAPETIGVDDARDALAMWEGTRQEWAALDDETREATPDPRPQALARADVRLTEAVLQLGDKLAGSRIDLAALHPGTWFPDSRDSLARGRVLDAVASGDAQAVLRTLDELQPQHPQAQQLRAALRRLRDADAAPIPDGSPLAMGERSIRVPHVRARLAALGYLGADAPETGWNDAEPYLLDAEIGRALARFRDARGLAPDSSLDAATTAALNTDLDSLADRVALNLERWRHLPDDFGERYVWVNMPAYHLEVREPDGEVGIEMTVNIGNAQTRGWTTPVISDSITRVVFRPAWYVPSSLAAAQVFPMARADSLSLYRSGFEVYQNGAPVDSRLVPWDSVSVGQFRFVQRPGPSNPLGRAKFPMTNPYAILIHDTNRRNFGGAVSSGCVHAGDAEALAAYLLRAEGWTEERAQQAYRNGPQRQGVPLSSPIQTHFVYLTAEVDASGALVFHDDPYGYDVKQLAALEGAL</sequence>
<dbReference type="InterPro" id="IPR036366">
    <property type="entry name" value="PGBDSf"/>
</dbReference>
<dbReference type="AlphaFoldDB" id="A0A259TYH5"/>
<gene>
    <name evidence="9" type="ORF">BSZ36_07330</name>
</gene>
<dbReference type="InterPro" id="IPR036365">
    <property type="entry name" value="PGBD-like_sf"/>
</dbReference>
<evidence type="ECO:0000256" key="6">
    <source>
        <dbReference type="ARBA" id="ARBA00023316"/>
    </source>
</evidence>
<dbReference type="GO" id="GO:0004180">
    <property type="term" value="F:carboxypeptidase activity"/>
    <property type="evidence" value="ECO:0007669"/>
    <property type="project" value="UniProtKB-ARBA"/>
</dbReference>
<dbReference type="InterPro" id="IPR045380">
    <property type="entry name" value="LD_TPept_scaffold_dom"/>
</dbReference>
<organism evidence="9 10">
    <name type="scientific">Rubricoccus marinus</name>
    <dbReference type="NCBI Taxonomy" id="716817"/>
    <lineage>
        <taxon>Bacteria</taxon>
        <taxon>Pseudomonadati</taxon>
        <taxon>Rhodothermota</taxon>
        <taxon>Rhodothermia</taxon>
        <taxon>Rhodothermales</taxon>
        <taxon>Rubricoccaceae</taxon>
        <taxon>Rubricoccus</taxon>
    </lineage>
</organism>
<keyword evidence="10" id="KW-1185">Reference proteome</keyword>
<dbReference type="InterPro" id="IPR052905">
    <property type="entry name" value="LD-transpeptidase_YkuD-like"/>
</dbReference>
<evidence type="ECO:0000256" key="7">
    <source>
        <dbReference type="PROSITE-ProRule" id="PRU01373"/>
    </source>
</evidence>
<protein>
    <recommendedName>
        <fullName evidence="8">L,D-TPase catalytic domain-containing protein</fullName>
    </recommendedName>
</protein>
<dbReference type="InParanoid" id="A0A259TYH5"/>
<evidence type="ECO:0000256" key="2">
    <source>
        <dbReference type="ARBA" id="ARBA00005992"/>
    </source>
</evidence>
<accession>A0A259TYH5</accession>
<dbReference type="EMBL" id="MQWB01000001">
    <property type="protein sequence ID" value="OZC02802.1"/>
    <property type="molecule type" value="Genomic_DNA"/>
</dbReference>
<dbReference type="PANTHER" id="PTHR41533:SF2">
    <property type="entry name" value="BLR7131 PROTEIN"/>
    <property type="match status" value="1"/>
</dbReference>
<evidence type="ECO:0000259" key="8">
    <source>
        <dbReference type="PROSITE" id="PS52029"/>
    </source>
</evidence>
<evidence type="ECO:0000256" key="5">
    <source>
        <dbReference type="ARBA" id="ARBA00022984"/>
    </source>
</evidence>
<dbReference type="Gene3D" id="2.40.440.10">
    <property type="entry name" value="L,D-transpeptidase catalytic domain-like"/>
    <property type="match status" value="1"/>
</dbReference>
<evidence type="ECO:0000313" key="9">
    <source>
        <dbReference type="EMBL" id="OZC02802.1"/>
    </source>
</evidence>